<feature type="compositionally biased region" description="Low complexity" evidence="5">
    <location>
        <begin position="226"/>
        <end position="268"/>
    </location>
</feature>
<dbReference type="VEuPathDB" id="ToxoDB:EBH_0002270"/>
<evidence type="ECO:0000313" key="7">
    <source>
        <dbReference type="Proteomes" id="UP000030750"/>
    </source>
</evidence>
<dbReference type="PANTHER" id="PTHR46098">
    <property type="entry name" value="TRNA (CYTOSINE(38)-C(5))-METHYLTRANSFERASE"/>
    <property type="match status" value="1"/>
</dbReference>
<dbReference type="SUPFAM" id="SSF53335">
    <property type="entry name" value="S-adenosyl-L-methionine-dependent methyltransferases"/>
    <property type="match status" value="1"/>
</dbReference>
<keyword evidence="1 4" id="KW-0489">Methyltransferase</keyword>
<dbReference type="OrthoDB" id="414133at2759"/>
<feature type="region of interest" description="Disordered" evidence="5">
    <location>
        <begin position="226"/>
        <end position="272"/>
    </location>
</feature>
<reference evidence="6" key="1">
    <citation type="submission" date="2013-10" db="EMBL/GenBank/DDBJ databases">
        <title>Genomic analysis of the causative agents of coccidiosis in chickens.</title>
        <authorList>
            <person name="Reid A.J."/>
            <person name="Blake D."/>
            <person name="Billington K."/>
            <person name="Browne H."/>
            <person name="Dunn M."/>
            <person name="Hung S."/>
            <person name="Kawahara F."/>
            <person name="Miranda-Saavedra D."/>
            <person name="Mourier T."/>
            <person name="Nagra H."/>
            <person name="Otto T.D."/>
            <person name="Rawlings N."/>
            <person name="Sanchez A."/>
            <person name="Sanders M."/>
            <person name="Subramaniam C."/>
            <person name="Tay Y."/>
            <person name="Dear P."/>
            <person name="Doerig C."/>
            <person name="Gruber A."/>
            <person name="Parkinson J."/>
            <person name="Shirley M."/>
            <person name="Wan K.L."/>
            <person name="Berriman M."/>
            <person name="Tomley F."/>
            <person name="Pain A."/>
        </authorList>
    </citation>
    <scope>NUCLEOTIDE SEQUENCE [LARGE SCALE GENOMIC DNA]</scope>
    <source>
        <strain evidence="6">Houghton</strain>
    </source>
</reference>
<reference evidence="6" key="2">
    <citation type="submission" date="2013-10" db="EMBL/GenBank/DDBJ databases">
        <authorList>
            <person name="Aslett M."/>
        </authorList>
    </citation>
    <scope>NUCLEOTIDE SEQUENCE [LARGE SCALE GENOMIC DNA]</scope>
    <source>
        <strain evidence="6">Houghton</strain>
    </source>
</reference>
<keyword evidence="2 4" id="KW-0808">Transferase</keyword>
<dbReference type="GO" id="GO:0032259">
    <property type="term" value="P:methylation"/>
    <property type="evidence" value="ECO:0007669"/>
    <property type="project" value="UniProtKB-KW"/>
</dbReference>
<evidence type="ECO:0000256" key="2">
    <source>
        <dbReference type="ARBA" id="ARBA00022679"/>
    </source>
</evidence>
<dbReference type="GO" id="GO:0008168">
    <property type="term" value="F:methyltransferase activity"/>
    <property type="evidence" value="ECO:0007669"/>
    <property type="project" value="UniProtKB-KW"/>
</dbReference>
<dbReference type="InterPro" id="IPR029063">
    <property type="entry name" value="SAM-dependent_MTases_sf"/>
</dbReference>
<evidence type="ECO:0000256" key="1">
    <source>
        <dbReference type="ARBA" id="ARBA00022603"/>
    </source>
</evidence>
<dbReference type="Proteomes" id="UP000030750">
    <property type="component" value="Unassembled WGS sequence"/>
</dbReference>
<feature type="region of interest" description="Disordered" evidence="5">
    <location>
        <begin position="336"/>
        <end position="407"/>
    </location>
</feature>
<proteinExistence type="inferred from homology"/>
<evidence type="ECO:0000256" key="4">
    <source>
        <dbReference type="PROSITE-ProRule" id="PRU01016"/>
    </source>
</evidence>
<dbReference type="EMBL" id="HG713035">
    <property type="protein sequence ID" value="CDJ51901.1"/>
    <property type="molecule type" value="Genomic_DNA"/>
</dbReference>
<sequence length="588" mass="64232">MTADSLRACSPAPDGSPSGLGGGPTSSGGPLWRGSPLRVFEFFSGIGGMRVGLTDALDSLRRRGTSGSPEAEVVGAYDVSETANRVYTHNFKASPICVSIEHLSLQQVDGKADLWLLSPPCQPYTRGGKKLDSKDGRARGFLHLLQLLGSCCSPPQFLFLENVRGFEGSETWTQMQQVLCSQQYSVQHFLLSPTQIGIPNTRVRYYCLACRRATQNPQRNLKNLVPEQGQQQHHQQQHHQQPEQQQQGMRVDQQQQKHGQQQEQQQRVQDQEKLDASLKLRVGTAELQLVPPVLSSGAPGALGEFQLRCIGDFLEESIPLEEQQALGIPAARLRRFTDGETEEEGRGGGQRKEKELKETVSGERPRYANRRDRKKPANSSDTDTGAGATEEEGEFTTRTSAQSPQNNGFRLEIVSPCHTACGTFTKGYGRNLHSGGPLLLVSKEQLVSRGPTEGGTATAAVPATEAAVAAAASETQGAAAATAEAALTAAAAAAVLSPETLERGRFRRRREGETVRFFSSRELLRLHGFPESFSFPPSLPFRKRAALVGNSVNVKVVALLLQHLLLQQHWQQMQQQPSPAEQLQEHPT</sequence>
<feature type="compositionally biased region" description="Basic and acidic residues" evidence="5">
    <location>
        <begin position="344"/>
        <end position="370"/>
    </location>
</feature>
<accession>U6LP13</accession>
<evidence type="ECO:0000313" key="6">
    <source>
        <dbReference type="EMBL" id="CDJ51901.1"/>
    </source>
</evidence>
<dbReference type="InterPro" id="IPR050750">
    <property type="entry name" value="C5-MTase"/>
</dbReference>
<dbReference type="GO" id="GO:0005634">
    <property type="term" value="C:nucleus"/>
    <property type="evidence" value="ECO:0007669"/>
    <property type="project" value="TreeGrafter"/>
</dbReference>
<evidence type="ECO:0000256" key="5">
    <source>
        <dbReference type="SAM" id="MobiDB-lite"/>
    </source>
</evidence>
<dbReference type="Pfam" id="PF00145">
    <property type="entry name" value="DNA_methylase"/>
    <property type="match status" value="2"/>
</dbReference>
<keyword evidence="3 4" id="KW-0949">S-adenosyl-L-methionine</keyword>
<feature type="active site" evidence="4">
    <location>
        <position position="121"/>
    </location>
</feature>
<feature type="region of interest" description="Disordered" evidence="5">
    <location>
        <begin position="1"/>
        <end position="32"/>
    </location>
</feature>
<dbReference type="PROSITE" id="PS51679">
    <property type="entry name" value="SAM_MT_C5"/>
    <property type="match status" value="1"/>
</dbReference>
<dbReference type="PANTHER" id="PTHR46098:SF1">
    <property type="entry name" value="TRNA (CYTOSINE(38)-C(5))-METHYLTRANSFERASE"/>
    <property type="match status" value="1"/>
</dbReference>
<dbReference type="PRINTS" id="PR00105">
    <property type="entry name" value="C5METTRFRASE"/>
</dbReference>
<dbReference type="AlphaFoldDB" id="U6LP13"/>
<dbReference type="Gene3D" id="3.40.50.150">
    <property type="entry name" value="Vaccinia Virus protein VP39"/>
    <property type="match status" value="1"/>
</dbReference>
<name>U6LP13_9EIME</name>
<evidence type="ECO:0000256" key="3">
    <source>
        <dbReference type="ARBA" id="ARBA00022691"/>
    </source>
</evidence>
<dbReference type="InterPro" id="IPR001525">
    <property type="entry name" value="C5_MeTfrase"/>
</dbReference>
<organism evidence="6 7">
    <name type="scientific">Eimeria brunetti</name>
    <dbReference type="NCBI Taxonomy" id="51314"/>
    <lineage>
        <taxon>Eukaryota</taxon>
        <taxon>Sar</taxon>
        <taxon>Alveolata</taxon>
        <taxon>Apicomplexa</taxon>
        <taxon>Conoidasida</taxon>
        <taxon>Coccidia</taxon>
        <taxon>Eucoccidiorida</taxon>
        <taxon>Eimeriorina</taxon>
        <taxon>Eimeriidae</taxon>
        <taxon>Eimeria</taxon>
    </lineage>
</organism>
<protein>
    <submittedName>
        <fullName evidence="6">DNA methyltransferase 2, putative</fullName>
    </submittedName>
</protein>
<comment type="similarity">
    <text evidence="4">Belongs to the class I-like SAM-binding methyltransferase superfamily. C5-methyltransferase family.</text>
</comment>
<dbReference type="Gene3D" id="3.90.120.10">
    <property type="entry name" value="DNA Methylase, subunit A, domain 2"/>
    <property type="match status" value="1"/>
</dbReference>
<gene>
    <name evidence="6" type="ORF">EBH_0002270</name>
</gene>
<keyword evidence="7" id="KW-1185">Reference proteome</keyword>